<organism evidence="1 2">
    <name type="scientific">Salmonella enterica</name>
    <name type="common">Salmonella choleraesuis</name>
    <dbReference type="NCBI Taxonomy" id="28901"/>
    <lineage>
        <taxon>Bacteria</taxon>
        <taxon>Pseudomonadati</taxon>
        <taxon>Pseudomonadota</taxon>
        <taxon>Gammaproteobacteria</taxon>
        <taxon>Enterobacterales</taxon>
        <taxon>Enterobacteriaceae</taxon>
        <taxon>Salmonella</taxon>
    </lineage>
</organism>
<dbReference type="InterPro" id="IPR010637">
    <property type="entry name" value="Sif"/>
</dbReference>
<dbReference type="Gene3D" id="1.10.1740.30">
    <property type="entry name" value="Secreted effector protein SifA helical domain"/>
    <property type="match status" value="1"/>
</dbReference>
<dbReference type="Pfam" id="PF06767">
    <property type="entry name" value="Sif"/>
    <property type="match status" value="1"/>
</dbReference>
<dbReference type="Gene3D" id="3.30.390.70">
    <property type="entry name" value="Salmonella typhimurium protein"/>
    <property type="match status" value="1"/>
</dbReference>
<dbReference type="Proteomes" id="UP000254597">
    <property type="component" value="Unassembled WGS sequence"/>
</dbReference>
<sequence length="335" mass="37747">MPIVIGNGYLKSEILTAPPGNTRESCWKILWEKIKDFFFSTGKTKAESYLREMCFTDHPPTRERLTEIFFGLRALACASQTERFQVYNPREDDSTLVLCIVDENGGDELLRITQSADTCSYTIMGKNYPPIEDRPGVLKSHPQTTLIINKRHSDVIDYPLPSTLCLNLAGAPLLSVPLDNLDGYLYSEWRRGNLDEWKNNEKVNYLTAKIQAGIDETALALQPENISDRIQQKACLKAMSQCGIKLTEIPAGHTAIEKMVKQVLLSDRKFQQLIETHARTGQSMLAEIIEEISDATFRAIFKTDPRVVKNMAGEQLTSLYVRSTQQNGCGLCCFL</sequence>
<proteinExistence type="predicted"/>
<dbReference type="NCBIfam" id="NF007045">
    <property type="entry name" value="PRK09498.1"/>
    <property type="match status" value="1"/>
</dbReference>
<accession>A0A379QL68</accession>
<evidence type="ECO:0000313" key="2">
    <source>
        <dbReference type="Proteomes" id="UP000254597"/>
    </source>
</evidence>
<protein>
    <submittedName>
        <fullName evidence="1">Effector protein SifA</fullName>
    </submittedName>
</protein>
<dbReference type="Gene3D" id="3.30.2440.10">
    <property type="entry name" value="Secreted effector protein SifA"/>
    <property type="match status" value="1"/>
</dbReference>
<evidence type="ECO:0000313" key="1">
    <source>
        <dbReference type="EMBL" id="SUF57097.1"/>
    </source>
</evidence>
<name>A0A379QL68_SALER</name>
<reference evidence="1 2" key="1">
    <citation type="submission" date="2018-06" db="EMBL/GenBank/DDBJ databases">
        <authorList>
            <consortium name="Pathogen Informatics"/>
            <person name="Doyle S."/>
        </authorList>
    </citation>
    <scope>NUCLEOTIDE SEQUENCE [LARGE SCALE GENOMIC DNA]</scope>
    <source>
        <strain evidence="1 2">NCTC10252</strain>
    </source>
</reference>
<gene>
    <name evidence="1" type="primary">sifA_1</name>
    <name evidence="1" type="ORF">NCTC10252_02342</name>
</gene>
<dbReference type="EMBL" id="UGWP01000004">
    <property type="protein sequence ID" value="SUF57097.1"/>
    <property type="molecule type" value="Genomic_DNA"/>
</dbReference>
<dbReference type="InterPro" id="IPR044928">
    <property type="entry name" value="SifA_C_sf"/>
</dbReference>
<dbReference type="AlphaFoldDB" id="A0A379QL68"/>